<dbReference type="Pfam" id="PF04299">
    <property type="entry name" value="FMN_bind_2"/>
    <property type="match status" value="1"/>
</dbReference>
<dbReference type="SUPFAM" id="SSF50475">
    <property type="entry name" value="FMN-binding split barrel"/>
    <property type="match status" value="1"/>
</dbReference>
<dbReference type="EMBL" id="VEWK01000012">
    <property type="protein sequence ID" value="TNV09670.1"/>
    <property type="molecule type" value="Genomic_DNA"/>
</dbReference>
<comment type="caution">
    <text evidence="1">The sequence shown here is derived from an EMBL/GenBank/DDBJ whole genome shotgun (WGS) entry which is preliminary data.</text>
</comment>
<gene>
    <name evidence="1" type="ORF">FIB18_19690</name>
</gene>
<dbReference type="Gene3D" id="2.30.110.10">
    <property type="entry name" value="Electron Transport, Fmn-binding Protein, Chain A"/>
    <property type="match status" value="1"/>
</dbReference>
<proteinExistence type="predicted"/>
<organism evidence="1 2">
    <name type="scientific">Brucella pecoris</name>
    <dbReference type="NCBI Taxonomy" id="867683"/>
    <lineage>
        <taxon>Bacteria</taxon>
        <taxon>Pseudomonadati</taxon>
        <taxon>Pseudomonadota</taxon>
        <taxon>Alphaproteobacteria</taxon>
        <taxon>Hyphomicrobiales</taxon>
        <taxon>Brucellaceae</taxon>
        <taxon>Brucella/Ochrobactrum group</taxon>
        <taxon>Brucella</taxon>
    </lineage>
</organism>
<dbReference type="AlphaFoldDB" id="A0A5C5CEC6"/>
<dbReference type="PANTHER" id="PTHR35802">
    <property type="entry name" value="PROTEASE SYNTHASE AND SPORULATION PROTEIN PAI 2"/>
    <property type="match status" value="1"/>
</dbReference>
<dbReference type="Proteomes" id="UP000313390">
    <property type="component" value="Unassembled WGS sequence"/>
</dbReference>
<dbReference type="PANTHER" id="PTHR35802:SF1">
    <property type="entry name" value="PROTEASE SYNTHASE AND SPORULATION PROTEIN PAI 2"/>
    <property type="match status" value="1"/>
</dbReference>
<dbReference type="InterPro" id="IPR007396">
    <property type="entry name" value="TR_PAI2-type"/>
</dbReference>
<accession>A0A5C5CEC6</accession>
<dbReference type="RefSeq" id="WP_140022312.1">
    <property type="nucleotide sequence ID" value="NZ_JACIEX010000012.1"/>
</dbReference>
<reference evidence="1 2" key="1">
    <citation type="journal article" date="2011" name="Int. J. Syst. Evol. Microbiol.">
        <title>Ochrobactrum pecoris sp. nov., isolated from farm animals.</title>
        <authorList>
            <person name="Kampfer P."/>
            <person name="Huber B."/>
            <person name="Busse H.J."/>
            <person name="Scholz H.C."/>
            <person name="Tomaso H."/>
            <person name="Hotzel H."/>
            <person name="Melzer F."/>
        </authorList>
    </citation>
    <scope>NUCLEOTIDE SEQUENCE [LARGE SCALE GENOMIC DNA]</scope>
    <source>
        <strain evidence="1 2">08RB2639</strain>
    </source>
</reference>
<evidence type="ECO:0000313" key="2">
    <source>
        <dbReference type="Proteomes" id="UP000313390"/>
    </source>
</evidence>
<dbReference type="InterPro" id="IPR012349">
    <property type="entry name" value="Split_barrel_FMN-bd"/>
</dbReference>
<evidence type="ECO:0000313" key="1">
    <source>
        <dbReference type="EMBL" id="TNV09670.1"/>
    </source>
</evidence>
<sequence>MSDKFITWSDQDVSDVINAYPMASILGLVEDPLTLDMPVLLETDASGKHVSLLGHLPRRSDLASTNEAQSRAVFIFRGPAGYISPAMAGRSNWAPTWNFITVKIIADISTDDQLTDEALRCTVAHMEKDQQSPWSVDQLGERYEKLKAAVIGFRARIISVSARFKLGQDENSETFEHIIGCLSDAKLKYWMLRMREAEGIEEAPASVGNPVVKSKKVEPTL</sequence>
<name>A0A5C5CEC6_9HYPH</name>
<protein>
    <submittedName>
        <fullName evidence="1">FMN-binding negative transcriptional regulator</fullName>
    </submittedName>
</protein>